<evidence type="ECO:0000256" key="4">
    <source>
        <dbReference type="ARBA" id="ARBA00023136"/>
    </source>
</evidence>
<dbReference type="Gene3D" id="1.10.287.950">
    <property type="entry name" value="Methyl-accepting chemotaxis protein"/>
    <property type="match status" value="2"/>
</dbReference>
<keyword evidence="5" id="KW-0175">Coiled coil</keyword>
<dbReference type="InterPro" id="IPR023908">
    <property type="entry name" value="xxxLxxG_rpt"/>
</dbReference>
<comment type="subcellular location">
    <subcellularLocation>
        <location evidence="1">Membrane</location>
        <topology evidence="1">Multi-pass membrane protein</topology>
    </subcellularLocation>
</comment>
<dbReference type="NCBIfam" id="TIGR03057">
    <property type="entry name" value="xxxLxxG_by_4"/>
    <property type="match status" value="2"/>
</dbReference>
<keyword evidence="2 7" id="KW-0812">Transmembrane</keyword>
<evidence type="ECO:0000256" key="3">
    <source>
        <dbReference type="ARBA" id="ARBA00022989"/>
    </source>
</evidence>
<keyword evidence="3 7" id="KW-1133">Transmembrane helix</keyword>
<evidence type="ECO:0000256" key="6">
    <source>
        <dbReference type="SAM" id="MobiDB-lite"/>
    </source>
</evidence>
<dbReference type="GO" id="GO:0016020">
    <property type="term" value="C:membrane"/>
    <property type="evidence" value="ECO:0007669"/>
    <property type="project" value="UniProtKB-SubCell"/>
</dbReference>
<feature type="transmembrane region" description="Helical" evidence="7">
    <location>
        <begin position="829"/>
        <end position="850"/>
    </location>
</feature>
<accession>A0A1G9ALF2</accession>
<protein>
    <submittedName>
        <fullName evidence="9">Putative membrane protein</fullName>
    </submittedName>
</protein>
<dbReference type="NCBIfam" id="TIGR03061">
    <property type="entry name" value="pip_yhgE_Nterm"/>
    <property type="match status" value="1"/>
</dbReference>
<dbReference type="Pfam" id="PF12698">
    <property type="entry name" value="ABC2_membrane_3"/>
    <property type="match status" value="1"/>
</dbReference>
<feature type="transmembrane region" description="Helical" evidence="7">
    <location>
        <begin position="857"/>
        <end position="876"/>
    </location>
</feature>
<reference evidence="9 10" key="1">
    <citation type="submission" date="2016-10" db="EMBL/GenBank/DDBJ databases">
        <authorList>
            <person name="de Groot N.N."/>
        </authorList>
    </citation>
    <scope>NUCLEOTIDE SEQUENCE [LARGE SCALE GENOMIC DNA]</scope>
    <source>
        <strain evidence="9 10">CGMCC 1.6502</strain>
    </source>
</reference>
<dbReference type="GO" id="GO:0140359">
    <property type="term" value="F:ABC-type transporter activity"/>
    <property type="evidence" value="ECO:0007669"/>
    <property type="project" value="InterPro"/>
</dbReference>
<proteinExistence type="predicted"/>
<dbReference type="STRING" id="407036.SAMN05216243_2553"/>
<evidence type="ECO:0000256" key="1">
    <source>
        <dbReference type="ARBA" id="ARBA00004141"/>
    </source>
</evidence>
<dbReference type="RefSeq" id="WP_093214828.1">
    <property type="nucleotide sequence ID" value="NZ_FNFL01000004.1"/>
</dbReference>
<dbReference type="Gene3D" id="3.40.1710.10">
    <property type="entry name" value="abc type-2 transporter like domain"/>
    <property type="match status" value="1"/>
</dbReference>
<dbReference type="OrthoDB" id="9811483at2"/>
<feature type="coiled-coil region" evidence="5">
    <location>
        <begin position="439"/>
        <end position="486"/>
    </location>
</feature>
<dbReference type="InterPro" id="IPR017500">
    <property type="entry name" value="Phage_infect_YhgE_N"/>
</dbReference>
<keyword evidence="10" id="KW-1185">Reference proteome</keyword>
<evidence type="ECO:0000256" key="7">
    <source>
        <dbReference type="SAM" id="Phobius"/>
    </source>
</evidence>
<dbReference type="PANTHER" id="PTHR43077">
    <property type="entry name" value="TRANSPORT PERMEASE YVFS-RELATED"/>
    <property type="match status" value="1"/>
</dbReference>
<feature type="region of interest" description="Disordered" evidence="6">
    <location>
        <begin position="611"/>
        <end position="654"/>
    </location>
</feature>
<evidence type="ECO:0000259" key="8">
    <source>
        <dbReference type="Pfam" id="PF12698"/>
    </source>
</evidence>
<feature type="coiled-coil region" evidence="5">
    <location>
        <begin position="354"/>
        <end position="409"/>
    </location>
</feature>
<feature type="transmembrane region" description="Helical" evidence="7">
    <location>
        <begin position="913"/>
        <end position="933"/>
    </location>
</feature>
<name>A0A1G9ALF2_9BACI</name>
<evidence type="ECO:0000256" key="5">
    <source>
        <dbReference type="SAM" id="Coils"/>
    </source>
</evidence>
<keyword evidence="4 7" id="KW-0472">Membrane</keyword>
<dbReference type="Proteomes" id="UP000198694">
    <property type="component" value="Unassembled WGS sequence"/>
</dbReference>
<dbReference type="PANTHER" id="PTHR43077:SF5">
    <property type="entry name" value="PHAGE INFECTION PROTEIN"/>
    <property type="match status" value="1"/>
</dbReference>
<organism evidence="9 10">
    <name type="scientific">Sediminibacillus albus</name>
    <dbReference type="NCBI Taxonomy" id="407036"/>
    <lineage>
        <taxon>Bacteria</taxon>
        <taxon>Bacillati</taxon>
        <taxon>Bacillota</taxon>
        <taxon>Bacilli</taxon>
        <taxon>Bacillales</taxon>
        <taxon>Bacillaceae</taxon>
        <taxon>Sediminibacillus</taxon>
    </lineage>
</organism>
<dbReference type="NCBIfam" id="TIGR03062">
    <property type="entry name" value="pip_yhgE_Cterm"/>
    <property type="match status" value="1"/>
</dbReference>
<dbReference type="AlphaFoldDB" id="A0A1G9ALF2"/>
<gene>
    <name evidence="9" type="ORF">SAMN05216243_2553</name>
</gene>
<dbReference type="EMBL" id="FNFL01000004">
    <property type="protein sequence ID" value="SDK27345.1"/>
    <property type="molecule type" value="Genomic_DNA"/>
</dbReference>
<dbReference type="InterPro" id="IPR013525">
    <property type="entry name" value="ABC2_TM"/>
</dbReference>
<evidence type="ECO:0000313" key="9">
    <source>
        <dbReference type="EMBL" id="SDK27345.1"/>
    </source>
</evidence>
<dbReference type="InterPro" id="IPR051328">
    <property type="entry name" value="T7SS_ABC-Transporter"/>
</dbReference>
<sequence length="949" mass="101113">MKMLKAEWKNLFHSKKLLIIVFGLLLIPILYAGVFLDAMWDPYGSVENLPVAVANEDVAADFEGEKLQLGNELVDRLKDDNSLAWQFTDRQSAMKGLEDGDYYMVLVIPEDFSENASTVLAADPEEMNLEYYTNSGQNFIAEKISASAAEDINKEIAQSVTREYADTMFTKLNNIGDGLAEGADGADDMKDGSQELGDNLEKLSDSIVTFENGLVSAKNGTEEIAVNVGEAAQGASELAKGVKEYTSGVSQLNGGIMDYASGVGTLNNGLQRYTAGVNELNKGLDQYTSGVGNMENGLERQAEGTSELASRSSQLVEGAAQLEEGLESLSPGIHQLDQGAQSAAENSNELDSGLSQLADSGNQLQDRVDELAENLLTSSANSEQLIQGLNEITAGLKELKGNIEAAETDQAGQEISEQLNTLKADHDAEIIETIENSQLDLTAEEKQTLIEEVKSTQEKQSMQPIVDSMKEQLNAVNEKMQSMAIAVDSMIASLEGSESAPGAVEGVAQLAEGYQQLEKVVVGDADSDTLQGGVVRLNQSLQDAHEGSSALNEGLNQLAANNSRLAQGTSDLQNGAKELDEGIQSYTAGVHELNNGAANLESGAGQLTARSSELKAGAQQLDEQGEQLSNGSDKLEEKGSDLQSGSQTLADNGQNLRSGAKTLAQGLPKLKAGINSLNGGIETLYDGSLELESGAAQMADGGFELANGAGELANKLQDGAEEIDNTNTGESNTAMFSSPTKLLNDEVASVPNYGYGLAPYMMSVALFVGAVIFCLLFPIFKPNATPTSALAWWISKYSIVLLVSVLQATIMVSIMIWGLDLKPNSVGELFAVAITTSFAFMALISFFSIVLGNVGRFLMLLLLTFQLGGSAGTFPIELSNWFFQAIHPFLPMTYSIDAYRQAISLGGSIVPDLLVLLSIFVICQLGIIVFFTVKTTKMKRSAEKEAIAG</sequence>
<evidence type="ECO:0000256" key="2">
    <source>
        <dbReference type="ARBA" id="ARBA00022692"/>
    </source>
</evidence>
<feature type="transmembrane region" description="Helical" evidence="7">
    <location>
        <begin position="757"/>
        <end position="777"/>
    </location>
</feature>
<feature type="compositionally biased region" description="Polar residues" evidence="6">
    <location>
        <begin position="641"/>
        <end position="654"/>
    </location>
</feature>
<feature type="domain" description="ABC-2 type transporter transmembrane" evidence="8">
    <location>
        <begin position="21"/>
        <end position="162"/>
    </location>
</feature>
<evidence type="ECO:0000313" key="10">
    <source>
        <dbReference type="Proteomes" id="UP000198694"/>
    </source>
</evidence>
<feature type="transmembrane region" description="Helical" evidence="7">
    <location>
        <begin position="797"/>
        <end position="817"/>
    </location>
</feature>
<dbReference type="InterPro" id="IPR017501">
    <property type="entry name" value="Phage_infect_YhgE_C"/>
</dbReference>